<feature type="domain" description="BPL/LPL catalytic" evidence="6">
    <location>
        <begin position="30"/>
        <end position="237"/>
    </location>
</feature>
<dbReference type="InterPro" id="IPR004143">
    <property type="entry name" value="BPL_LPL_catalytic"/>
</dbReference>
<evidence type="ECO:0000256" key="5">
    <source>
        <dbReference type="HAMAP-Rule" id="MF_00013"/>
    </source>
</evidence>
<comment type="subcellular location">
    <subcellularLocation>
        <location evidence="5">Cytoplasm</location>
    </subcellularLocation>
</comment>
<dbReference type="PROSITE" id="PS51733">
    <property type="entry name" value="BPL_LPL_CATALYTIC"/>
    <property type="match status" value="1"/>
</dbReference>
<proteinExistence type="inferred from homology"/>
<evidence type="ECO:0000313" key="8">
    <source>
        <dbReference type="Proteomes" id="UP000236642"/>
    </source>
</evidence>
<comment type="similarity">
    <text evidence="5">Belongs to the LipB family.</text>
</comment>
<name>A0A2H5Y3X6_9CHLR</name>
<protein>
    <recommendedName>
        <fullName evidence="5">Octanoyltransferase</fullName>
        <ecNumber evidence="5">2.3.1.181</ecNumber>
    </recommendedName>
    <alternativeName>
        <fullName evidence="5">Lipoate-protein ligase B</fullName>
    </alternativeName>
    <alternativeName>
        <fullName evidence="5">Lipoyl/octanoyl transferase</fullName>
    </alternativeName>
    <alternativeName>
        <fullName evidence="5">Octanoyl-[acyl-carrier-protein]-protein N-octanoyltransferase</fullName>
    </alternativeName>
</protein>
<evidence type="ECO:0000256" key="3">
    <source>
        <dbReference type="ARBA" id="ARBA00023315"/>
    </source>
</evidence>
<comment type="catalytic activity">
    <reaction evidence="5">
        <text>octanoyl-[ACP] + L-lysyl-[protein] = N(6)-octanoyl-L-lysyl-[protein] + holo-[ACP] + H(+)</text>
        <dbReference type="Rhea" id="RHEA:17665"/>
        <dbReference type="Rhea" id="RHEA-COMP:9636"/>
        <dbReference type="Rhea" id="RHEA-COMP:9685"/>
        <dbReference type="Rhea" id="RHEA-COMP:9752"/>
        <dbReference type="Rhea" id="RHEA-COMP:9928"/>
        <dbReference type="ChEBI" id="CHEBI:15378"/>
        <dbReference type="ChEBI" id="CHEBI:29969"/>
        <dbReference type="ChEBI" id="CHEBI:64479"/>
        <dbReference type="ChEBI" id="CHEBI:78463"/>
        <dbReference type="ChEBI" id="CHEBI:78809"/>
        <dbReference type="EC" id="2.3.1.181"/>
    </reaction>
</comment>
<feature type="binding site" evidence="5">
    <location>
        <begin position="75"/>
        <end position="82"/>
    </location>
    <ligand>
        <name>substrate</name>
    </ligand>
</feature>
<dbReference type="EC" id="2.3.1.181" evidence="5"/>
<feature type="site" description="Lowers pKa of active site Cys" evidence="5">
    <location>
        <position position="156"/>
    </location>
</feature>
<evidence type="ECO:0000313" key="7">
    <source>
        <dbReference type="EMBL" id="GBD08112.1"/>
    </source>
</evidence>
<gene>
    <name evidence="5 7" type="primary">lipB</name>
    <name evidence="7" type="ORF">HRbin22_00344</name>
</gene>
<comment type="pathway">
    <text evidence="1 5">Protein modification; protein lipoylation via endogenous pathway; protein N(6)-(lipoyl)lysine from octanoyl-[acyl-carrier-protein]: step 1/2.</text>
</comment>
<comment type="miscellaneous">
    <text evidence="5">In the reaction, the free carboxyl group of octanoic acid is attached via an amide linkage to the epsilon-amino group of a specific lysine residue of lipoyl domains of lipoate-dependent enzymes.</text>
</comment>
<dbReference type="HAMAP" id="MF_00013">
    <property type="entry name" value="LipB"/>
    <property type="match status" value="1"/>
</dbReference>
<dbReference type="GO" id="GO:0033819">
    <property type="term" value="F:lipoyl(octanoyl) transferase activity"/>
    <property type="evidence" value="ECO:0007669"/>
    <property type="project" value="UniProtKB-EC"/>
</dbReference>
<dbReference type="Gene3D" id="3.30.930.10">
    <property type="entry name" value="Bira Bifunctional Protein, Domain 2"/>
    <property type="match status" value="1"/>
</dbReference>
<dbReference type="InterPro" id="IPR000544">
    <property type="entry name" value="Octanoyltransferase"/>
</dbReference>
<dbReference type="SUPFAM" id="SSF55681">
    <property type="entry name" value="Class II aaRS and biotin synthetases"/>
    <property type="match status" value="1"/>
</dbReference>
<evidence type="ECO:0000259" key="6">
    <source>
        <dbReference type="PROSITE" id="PS51733"/>
    </source>
</evidence>
<dbReference type="EMBL" id="BEHY01000004">
    <property type="protein sequence ID" value="GBD08112.1"/>
    <property type="molecule type" value="Genomic_DNA"/>
</dbReference>
<feature type="binding site" evidence="5">
    <location>
        <begin position="173"/>
        <end position="175"/>
    </location>
    <ligand>
        <name>substrate</name>
    </ligand>
</feature>
<evidence type="ECO:0000256" key="4">
    <source>
        <dbReference type="ARBA" id="ARBA00024732"/>
    </source>
</evidence>
<dbReference type="GO" id="GO:0009249">
    <property type="term" value="P:protein lipoylation"/>
    <property type="evidence" value="ECO:0007669"/>
    <property type="project" value="InterPro"/>
</dbReference>
<dbReference type="InterPro" id="IPR020605">
    <property type="entry name" value="Octanoyltransferase_CS"/>
</dbReference>
<sequence length="256" mass="28237">MKGWWSWLGTVEYTAAWALQRALAEARAARRIPDTLLLLEHPHVFTLGRSARPEHILWDEVERARRGVAVVVTDRGGDVTYHGPGQIVGYFILDLPALGLDKVAFVRRIEQMLVETLARFGIAAGTIPGAPGVWVQPDVLSRCAWCPPYLRQAPAKIAAIGARVDARGITMHGFALNVCPDLSYFTGIVPCGIVDKGVVSMAMFWGEPEDEGERARRMVAVQEALARSFGKVFGLEVEPVDPARLWALMEVQELHC</sequence>
<dbReference type="Pfam" id="PF21948">
    <property type="entry name" value="LplA-B_cat"/>
    <property type="match status" value="1"/>
</dbReference>
<dbReference type="PANTHER" id="PTHR10993:SF7">
    <property type="entry name" value="LIPOYLTRANSFERASE 2, MITOCHONDRIAL-RELATED"/>
    <property type="match status" value="1"/>
</dbReference>
<keyword evidence="2 5" id="KW-0808">Transferase</keyword>
<accession>A0A2H5Y3X6</accession>
<dbReference type="UniPathway" id="UPA00538">
    <property type="reaction ID" value="UER00592"/>
</dbReference>
<comment type="caution">
    <text evidence="7">The sequence shown here is derived from an EMBL/GenBank/DDBJ whole genome shotgun (WGS) entry which is preliminary data.</text>
</comment>
<keyword evidence="3 5" id="KW-0012">Acyltransferase</keyword>
<evidence type="ECO:0000256" key="1">
    <source>
        <dbReference type="ARBA" id="ARBA00004821"/>
    </source>
</evidence>
<dbReference type="AlphaFoldDB" id="A0A2H5Y3X6"/>
<comment type="function">
    <text evidence="4 5">Catalyzes the transfer of endogenously produced octanoic acid from octanoyl-acyl-carrier-protein onto the lipoyl domains of lipoate-dependent enzymes. Lipoyl-ACP can also act as a substrate although octanoyl-ACP is likely to be the physiological substrate.</text>
</comment>
<evidence type="ECO:0000256" key="2">
    <source>
        <dbReference type="ARBA" id="ARBA00022679"/>
    </source>
</evidence>
<dbReference type="PROSITE" id="PS01313">
    <property type="entry name" value="LIPB"/>
    <property type="match status" value="1"/>
</dbReference>
<keyword evidence="5" id="KW-0963">Cytoplasm</keyword>
<reference evidence="8" key="1">
    <citation type="submission" date="2017-09" db="EMBL/GenBank/DDBJ databases">
        <title>Metaegenomics of thermophilic ammonia-oxidizing enrichment culture.</title>
        <authorList>
            <person name="Kato S."/>
            <person name="Suzuki K."/>
        </authorList>
    </citation>
    <scope>NUCLEOTIDE SEQUENCE [LARGE SCALE GENOMIC DNA]</scope>
</reference>
<organism evidence="7 8">
    <name type="scientific">Candidatus Thermoflexus japonica</name>
    <dbReference type="NCBI Taxonomy" id="2035417"/>
    <lineage>
        <taxon>Bacteria</taxon>
        <taxon>Bacillati</taxon>
        <taxon>Chloroflexota</taxon>
        <taxon>Thermoflexia</taxon>
        <taxon>Thermoflexales</taxon>
        <taxon>Thermoflexaceae</taxon>
        <taxon>Thermoflexus</taxon>
    </lineage>
</organism>
<feature type="active site" description="Acyl-thioester intermediate" evidence="5">
    <location>
        <position position="191"/>
    </location>
</feature>
<dbReference type="InterPro" id="IPR045864">
    <property type="entry name" value="aa-tRNA-synth_II/BPL/LPL"/>
</dbReference>
<dbReference type="Proteomes" id="UP000236642">
    <property type="component" value="Unassembled WGS sequence"/>
</dbReference>
<dbReference type="NCBIfam" id="NF010925">
    <property type="entry name" value="PRK14345.1"/>
    <property type="match status" value="1"/>
</dbReference>
<feature type="binding site" evidence="5">
    <location>
        <begin position="159"/>
        <end position="161"/>
    </location>
    <ligand>
        <name>substrate</name>
    </ligand>
</feature>
<dbReference type="NCBIfam" id="TIGR00214">
    <property type="entry name" value="lipB"/>
    <property type="match status" value="1"/>
</dbReference>
<dbReference type="PANTHER" id="PTHR10993">
    <property type="entry name" value="OCTANOYLTRANSFERASE"/>
    <property type="match status" value="1"/>
</dbReference>
<dbReference type="CDD" id="cd16444">
    <property type="entry name" value="LipB"/>
    <property type="match status" value="1"/>
</dbReference>
<dbReference type="GO" id="GO:0005737">
    <property type="term" value="C:cytoplasm"/>
    <property type="evidence" value="ECO:0007669"/>
    <property type="project" value="UniProtKB-SubCell"/>
</dbReference>